<feature type="domain" description="CUB" evidence="6">
    <location>
        <begin position="845"/>
        <end position="1034"/>
    </location>
</feature>
<evidence type="ECO:0000256" key="4">
    <source>
        <dbReference type="SAM" id="MobiDB-lite"/>
    </source>
</evidence>
<feature type="region of interest" description="Disordered" evidence="4">
    <location>
        <begin position="2581"/>
        <end position="2729"/>
    </location>
</feature>
<feature type="region of interest" description="Disordered" evidence="4">
    <location>
        <begin position="2025"/>
        <end position="2053"/>
    </location>
</feature>
<dbReference type="InterPro" id="IPR000742">
    <property type="entry name" value="EGF"/>
</dbReference>
<dbReference type="CDD" id="cd00041">
    <property type="entry name" value="CUB"/>
    <property type="match status" value="3"/>
</dbReference>
<dbReference type="Gene3D" id="2.10.25.10">
    <property type="entry name" value="Laminin"/>
    <property type="match status" value="3"/>
</dbReference>
<feature type="domain" description="CUB" evidence="6">
    <location>
        <begin position="1173"/>
        <end position="1335"/>
    </location>
</feature>
<dbReference type="CDD" id="cd00054">
    <property type="entry name" value="EGF_CA"/>
    <property type="match status" value="1"/>
</dbReference>
<feature type="compositionally biased region" description="Low complexity" evidence="4">
    <location>
        <begin position="2586"/>
        <end position="2598"/>
    </location>
</feature>
<dbReference type="InterPro" id="IPR001304">
    <property type="entry name" value="C-type_lectin-like"/>
</dbReference>
<feature type="compositionally biased region" description="Basic residues" evidence="4">
    <location>
        <begin position="2694"/>
        <end position="2705"/>
    </location>
</feature>
<feature type="compositionally biased region" description="Low complexity" evidence="4">
    <location>
        <begin position="1838"/>
        <end position="1847"/>
    </location>
</feature>
<feature type="region of interest" description="Disordered" evidence="4">
    <location>
        <begin position="1838"/>
        <end position="1857"/>
    </location>
</feature>
<evidence type="ECO:0000256" key="5">
    <source>
        <dbReference type="SAM" id="SignalP"/>
    </source>
</evidence>
<dbReference type="PROSITE" id="PS01180">
    <property type="entry name" value="CUB"/>
    <property type="match status" value="3"/>
</dbReference>
<dbReference type="PANTHER" id="PTHR24255">
    <property type="entry name" value="COMPLEMENT COMPONENT 1, S SUBCOMPONENT-RELATED"/>
    <property type="match status" value="1"/>
</dbReference>
<feature type="region of interest" description="Disordered" evidence="4">
    <location>
        <begin position="2108"/>
        <end position="2141"/>
    </location>
</feature>
<feature type="compositionally biased region" description="Basic and acidic residues" evidence="4">
    <location>
        <begin position="109"/>
        <end position="132"/>
    </location>
</feature>
<evidence type="ECO:0000313" key="10">
    <source>
        <dbReference type="Proteomes" id="UP000183832"/>
    </source>
</evidence>
<keyword evidence="10" id="KW-1185">Reference proteome</keyword>
<feature type="compositionally biased region" description="Low complexity" evidence="4">
    <location>
        <begin position="2709"/>
        <end position="2728"/>
    </location>
</feature>
<dbReference type="Gene3D" id="2.60.120.290">
    <property type="entry name" value="Spermadhesin, CUB domain"/>
    <property type="match status" value="3"/>
</dbReference>
<comment type="caution">
    <text evidence="3">Lacks conserved residue(s) required for the propagation of feature annotation.</text>
</comment>
<feature type="disulfide bond" evidence="3">
    <location>
        <begin position="1712"/>
        <end position="1721"/>
    </location>
</feature>
<feature type="region of interest" description="Disordered" evidence="4">
    <location>
        <begin position="2197"/>
        <end position="2286"/>
    </location>
</feature>
<dbReference type="Proteomes" id="UP000183832">
    <property type="component" value="Unassembled WGS sequence"/>
</dbReference>
<feature type="compositionally biased region" description="Polar residues" evidence="4">
    <location>
        <begin position="2126"/>
        <end position="2140"/>
    </location>
</feature>
<feature type="domain" description="EGF-like" evidence="7">
    <location>
        <begin position="1594"/>
        <end position="1630"/>
    </location>
</feature>
<feature type="disulfide bond" evidence="3">
    <location>
        <begin position="1620"/>
        <end position="1629"/>
    </location>
</feature>
<dbReference type="PROSITE" id="PS00022">
    <property type="entry name" value="EGF_1"/>
    <property type="match status" value="2"/>
</dbReference>
<dbReference type="GO" id="GO:0004252">
    <property type="term" value="F:serine-type endopeptidase activity"/>
    <property type="evidence" value="ECO:0007669"/>
    <property type="project" value="TreeGrafter"/>
</dbReference>
<feature type="signal peptide" evidence="5">
    <location>
        <begin position="1"/>
        <end position="18"/>
    </location>
</feature>
<name>A0A1J1HT07_9DIPT</name>
<dbReference type="GO" id="GO:0005615">
    <property type="term" value="C:extracellular space"/>
    <property type="evidence" value="ECO:0007669"/>
    <property type="project" value="TreeGrafter"/>
</dbReference>
<feature type="domain" description="EGF-like" evidence="7">
    <location>
        <begin position="1686"/>
        <end position="1722"/>
    </location>
</feature>
<dbReference type="Pfam" id="PF00059">
    <property type="entry name" value="Lectin_C"/>
    <property type="match status" value="2"/>
</dbReference>
<dbReference type="Gene3D" id="3.10.100.10">
    <property type="entry name" value="Mannose-Binding Protein A, subunit A"/>
    <property type="match status" value="2"/>
</dbReference>
<dbReference type="PROSITE" id="PS50041">
    <property type="entry name" value="C_TYPE_LECTIN_2"/>
    <property type="match status" value="2"/>
</dbReference>
<accession>A0A1J1HT07</accession>
<organism evidence="9 10">
    <name type="scientific">Clunio marinus</name>
    <dbReference type="NCBI Taxonomy" id="568069"/>
    <lineage>
        <taxon>Eukaryota</taxon>
        <taxon>Metazoa</taxon>
        <taxon>Ecdysozoa</taxon>
        <taxon>Arthropoda</taxon>
        <taxon>Hexapoda</taxon>
        <taxon>Insecta</taxon>
        <taxon>Pterygota</taxon>
        <taxon>Neoptera</taxon>
        <taxon>Endopterygota</taxon>
        <taxon>Diptera</taxon>
        <taxon>Nematocera</taxon>
        <taxon>Chironomoidea</taxon>
        <taxon>Chironomidae</taxon>
        <taxon>Clunio</taxon>
    </lineage>
</organism>
<dbReference type="InterPro" id="IPR016187">
    <property type="entry name" value="CTDL_fold"/>
</dbReference>
<feature type="compositionally biased region" description="Low complexity" evidence="4">
    <location>
        <begin position="2682"/>
        <end position="2691"/>
    </location>
</feature>
<dbReference type="InterPro" id="IPR016186">
    <property type="entry name" value="C-type_lectin-like/link_sf"/>
</dbReference>
<gene>
    <name evidence="9" type="ORF">CLUMA_CG004883</name>
</gene>
<feature type="disulfide bond" evidence="2">
    <location>
        <begin position="1340"/>
        <end position="1367"/>
    </location>
</feature>
<feature type="domain" description="C-type lectin" evidence="8">
    <location>
        <begin position="682"/>
        <end position="829"/>
    </location>
</feature>
<keyword evidence="5" id="KW-0732">Signal</keyword>
<dbReference type="SUPFAM" id="SSF49854">
    <property type="entry name" value="Spermadhesin, CUB domain"/>
    <property type="match status" value="3"/>
</dbReference>
<feature type="compositionally biased region" description="Low complexity" evidence="4">
    <location>
        <begin position="2042"/>
        <end position="2053"/>
    </location>
</feature>
<evidence type="ECO:0000259" key="7">
    <source>
        <dbReference type="PROSITE" id="PS50026"/>
    </source>
</evidence>
<dbReference type="PANTHER" id="PTHR24255:SF31">
    <property type="entry name" value="CUBILIN-LIKE PROTEIN"/>
    <property type="match status" value="1"/>
</dbReference>
<dbReference type="SUPFAM" id="SSF56436">
    <property type="entry name" value="C-type lectin-like"/>
    <property type="match status" value="2"/>
</dbReference>
<dbReference type="CDD" id="cd00037">
    <property type="entry name" value="CLECT"/>
    <property type="match status" value="2"/>
</dbReference>
<dbReference type="SMART" id="SM00181">
    <property type="entry name" value="EGF"/>
    <property type="match status" value="3"/>
</dbReference>
<evidence type="ECO:0000256" key="1">
    <source>
        <dbReference type="ARBA" id="ARBA00023157"/>
    </source>
</evidence>
<feature type="chain" id="PRO_5012972630" evidence="5">
    <location>
        <begin position="19"/>
        <end position="2855"/>
    </location>
</feature>
<feature type="region of interest" description="Disordered" evidence="4">
    <location>
        <begin position="1865"/>
        <end position="1904"/>
    </location>
</feature>
<dbReference type="SMART" id="SM00034">
    <property type="entry name" value="CLECT"/>
    <property type="match status" value="2"/>
</dbReference>
<feature type="compositionally biased region" description="Polar residues" evidence="4">
    <location>
        <begin position="2660"/>
        <end position="2672"/>
    </location>
</feature>
<evidence type="ECO:0000313" key="9">
    <source>
        <dbReference type="EMBL" id="CRK91200.1"/>
    </source>
</evidence>
<dbReference type="EMBL" id="CVRI01000020">
    <property type="protein sequence ID" value="CRK91200.1"/>
    <property type="molecule type" value="Genomic_DNA"/>
</dbReference>
<feature type="compositionally biased region" description="Low complexity" evidence="4">
    <location>
        <begin position="2270"/>
        <end position="2283"/>
    </location>
</feature>
<feature type="domain" description="C-type lectin" evidence="8">
    <location>
        <begin position="1048"/>
        <end position="1174"/>
    </location>
</feature>
<dbReference type="OrthoDB" id="418245at2759"/>
<dbReference type="PROSITE" id="PS50026">
    <property type="entry name" value="EGF_3"/>
    <property type="match status" value="2"/>
</dbReference>
<dbReference type="Pfam" id="PF00431">
    <property type="entry name" value="CUB"/>
    <property type="match status" value="3"/>
</dbReference>
<sequence length="2855" mass="322683">MKLLVLLFIIFTEFEAKASKRRSNLVLETSELSSSKFNDFYSTDHSHESNRPINSNVQSKALADVKTNPMTNAFSSRSSENIDYLDRLNLNDNEREKVSINKRYEMLESLQKHKSDESATMRVSNDPKKDQTRMNSKKSHSELTAVNENNEKQKNRCDVSATNSRLRSYINLGYKIVKVYAQKDKNTAQGGEVARQMPEIDVTHDVFETMTSQSGLMDGIIYKVNCRILGSSDIIDFILKTTSDQNMQIGEFLIPPNTNKDNLKNKPSGSNDFSESFKKFNDCEKNLAYYEFNTNKTSESVVSWNWTMKNIPADSKVVEFRLIYRRANRRELFETSVTYKLLQDCSLTLKRNISWLDSSLINSNHQNCTFHFSTTMMRNRYRTYPPGLVIKLLRFNSGGCNNGGFLQFHESSQNNIKMCGKLEEFSENHRTIYFHSYTNVTLKTHKNPTFYIAFKFVDYCYNITLMNRNNLTLIQASDLTSKCHFKIHLPYGNRIAMRLQIDDGGNLSVNDNDNQENINIREIILTNSNISLTSTPTTTKTITSASEGSGRKNETRLDLNYLTFDDFSLFPDASFQSELFTCDDGFLIEVINRLSEKWNDCIKYSDAIKNVAYTLTTSDNVLFIRITIKKAQKDVAKKIFFRDEDTNEYKDGENMGPLIKLNYSAVPIEMIVSRCAFGWVLIGPFCVSVFNQVMSWKNAENHCNSNGGHLVSIRSESDQKFIDNLLLNCPNYQAQSSYWIGASDNDEEGDFRWIDGLPFIFSKWFPGWKQNENYNRQPNDDGLSEQDCVEIRRYFHRPASSGLALASFLTDSFMWNDRDCETKNPFICEYSLIEELTNNNEAKYCNDTIHLSQDKKKTMISSPSFPRFYPDDMNCVTFVTAPSGFSILIEFEEFVMEQEPQCAYDYLQLFEPYGDDVNVMSFIKHKKRSALSKNNLIVDVRNSLQNEHIYDEFLKDFTQQDTSTYILHPSNITYNKLISPPTNLAERIPRKICGDWNSKLKLLRYKSKGNLLGISFSSDYSHHFIGFKAKISLEKATTECSDERLKLFNDSCYLAVSFPEVEWVVAQKICHSMGAQLSFVLSYEEHKFIAEIIRSNEDYNPSSFYWLCAENSKSDDKWTDGSKMIFKGWITKPDKSMKSLCLAMQWKVTQMTTLPSNFYWIYQNCSNLGGYVCKKSGKNDELMQNQTIRGMEGRLTSPSYPNHYTPSLNYWVHIIAPEKTRIILQFQKIDVESQQECLYDYVSVQDVELRNESDGVKRNVRKSENVDYQMLHRFSSTNNNEIASPSFQQYVRWCGSYSANMSRFDFISKSNELFLNFVSDYSMSGEGFSAIWRSIDVSACPGQTMTAHEGILTSPNFPNFLLHNLSCTFTIQAPIGRKIWIEFTSHSILSDAVVYVDLGDGIRIQPFSNNQLISDGVFLSRGETLQIILRTEQNPRGKGFSLKFRSVQQPVEHRIMNFSNVTFGQLHHLNFPLSLPKFFDFTQYLIAPVGNVISIELYGMEFGEHDCADGSSVQIHDKYAETNGTIWRLCSAMSNGKSLNRRETGSVIIITSYLNTLHIRQKSLDNDIGLLNASIRVQSDLNYKLKLISTTDDWVEACHPNPCQFGGKCITSSKKQVCQCNGHFTGRFCALNMCELDPCIFGQCTLTNSSFKVLKYNFDIRMNDLFHVFEQCNCQPGYQGKTCEQRTKPCNEHPCKDRGECVEKNDGFTCRCFAWFEGPRCEKRMQVPYRPLSERMLQEPFWLGLITVFVVLAVIGLVWCAKRHFPEKIEKLLQEEADRNRPAHLRHHHHISLREQLQVAGAANNPMMQAGASQINVTTMGTQKSIFGRLGIRKPSLLSLSSPQPSQGSTARTFSLDDLLRPLPRPITSNLPNENYSSKENNLNIGSPSPRKKRNNSTPTPKNAAEKTQILQHLISANSSSNKVTLGELIQFSDRSCDNHIITAEDGSGLKETAFQNESITSVDIPVPPLRALTRQLSSDPKLEKKVTFARLLSKMSAEINSSNNIDGNSRSSAISLPTEVQLRANSVPPSPCTNDIRSPHSTSSNQGSDSLSSSELALHDFSFRNNQRKHRTKVSSADSILAMFKNFTSSNSGINNLSTSLMISPSTTPTATSPLDDNACDDESSTSSILTPVSASSGAPDSPIYFRTNTVEVTVMDAMSAHKTTQAQTLLHPPSILLEIPGNINKCLSPIRELPTPALTPVMSRPHRTLSGAPDMQDETLSVTLNDDDDTKHNQTNLYHDHHVNNQQSPTIAIESNQRDSDNDSYSLNKKTSSEESSTNSSVKRSNFASVPLISIDSSALNNAMSHEKMLASRPKDLIIPELVVQTPSPTKERYPVIVFPGSPPPTKRASIGDTSGMFPNKQQQKRLLMHMEKPGSLDIPTPPVITVNMCSEAESDTEFLSPVTLKPSLLMPTKFIPSSTGMVYLSPFTCARDRAPSEGNLSSSGYSSMASPCGSSSKLCASEGDEMKPRRDFQVTLNNVRLQQSIMMKNDPEHNADCFRKRSDSETFSDEILLESNDEGIGTDQLDEKLEESDIKSAKDLEVFIGKELLDHGKSLLNSEEIVGMSQLQLPSIIVHSDNNCDKLSPVSSRSESPLSDRNNGMGRFSPQFYGKKDSQLPFTDSDGLYDFPSSDGKGGSTGSLTQHRKNTGKRRERRCSKSNILPPSSSTNLLHLEIPGKVSAPSSSSSSPKYHPTRKNLKRRPLQRYTPSSSSSTESLTTSYSKETSVATVKMRSDCETNDNANEIDTMEIHENVVKNNKVTQAKKINRMKAVGHQIKFIYRLEHALKKRKQLQSESDDETGNEAGSPKATSPLLSTESEKMKRKPSRFAFLRQKKLLFESGRDMFKEHDYSSD</sequence>
<dbReference type="SUPFAM" id="SSF57196">
    <property type="entry name" value="EGF/Laminin"/>
    <property type="match status" value="2"/>
</dbReference>
<protein>
    <submittedName>
        <fullName evidence="9">CLUMA_CG004883, isoform A</fullName>
    </submittedName>
</protein>
<feature type="region of interest" description="Disordered" evidence="4">
    <location>
        <begin position="2792"/>
        <end position="2828"/>
    </location>
</feature>
<reference evidence="9 10" key="1">
    <citation type="submission" date="2015-04" db="EMBL/GenBank/DDBJ databases">
        <authorList>
            <person name="Syromyatnikov M.Y."/>
            <person name="Popov V.N."/>
        </authorList>
    </citation>
    <scope>NUCLEOTIDE SEQUENCE [LARGE SCALE GENOMIC DNA]</scope>
</reference>
<evidence type="ECO:0000256" key="2">
    <source>
        <dbReference type="PROSITE-ProRule" id="PRU00059"/>
    </source>
</evidence>
<dbReference type="InterPro" id="IPR000859">
    <property type="entry name" value="CUB_dom"/>
</dbReference>
<feature type="compositionally biased region" description="Basic residues" evidence="4">
    <location>
        <begin position="2645"/>
        <end position="2659"/>
    </location>
</feature>
<evidence type="ECO:0000259" key="8">
    <source>
        <dbReference type="PROSITE" id="PS50041"/>
    </source>
</evidence>
<keyword evidence="1 3" id="KW-1015">Disulfide bond</keyword>
<keyword evidence="3" id="KW-0245">EGF-like domain</keyword>
<dbReference type="STRING" id="568069.A0A1J1HT07"/>
<proteinExistence type="predicted"/>
<feature type="compositionally biased region" description="Polar residues" evidence="4">
    <location>
        <begin position="1867"/>
        <end position="1887"/>
    </location>
</feature>
<feature type="region of interest" description="Disordered" evidence="4">
    <location>
        <begin position="109"/>
        <end position="160"/>
    </location>
</feature>
<dbReference type="SMART" id="SM00042">
    <property type="entry name" value="CUB"/>
    <property type="match status" value="3"/>
</dbReference>
<evidence type="ECO:0000256" key="3">
    <source>
        <dbReference type="PROSITE-ProRule" id="PRU00076"/>
    </source>
</evidence>
<feature type="compositionally biased region" description="Polar residues" evidence="4">
    <location>
        <begin position="2246"/>
        <end position="2257"/>
    </location>
</feature>
<feature type="domain" description="CUB" evidence="6">
    <location>
        <begin position="1340"/>
        <end position="1447"/>
    </location>
</feature>
<evidence type="ECO:0000259" key="6">
    <source>
        <dbReference type="PROSITE" id="PS01180"/>
    </source>
</evidence>
<dbReference type="InterPro" id="IPR035914">
    <property type="entry name" value="Sperma_CUB_dom_sf"/>
</dbReference>